<protein>
    <submittedName>
        <fullName evidence="11">Mfs alpha-glucoside protein</fullName>
    </submittedName>
</protein>
<keyword evidence="12" id="KW-1185">Reference proteome</keyword>
<evidence type="ECO:0000256" key="4">
    <source>
        <dbReference type="ARBA" id="ARBA00022692"/>
    </source>
</evidence>
<dbReference type="PROSITE" id="PS50850">
    <property type="entry name" value="MFS"/>
    <property type="match status" value="1"/>
</dbReference>
<feature type="transmembrane region" description="Helical" evidence="9">
    <location>
        <begin position="228"/>
        <end position="249"/>
    </location>
</feature>
<keyword evidence="3 7" id="KW-0813">Transport</keyword>
<dbReference type="InterPro" id="IPR005828">
    <property type="entry name" value="MFS_sugar_transport-like"/>
</dbReference>
<dbReference type="Pfam" id="PF00083">
    <property type="entry name" value="Sugar_tr"/>
    <property type="match status" value="1"/>
</dbReference>
<evidence type="ECO:0000256" key="8">
    <source>
        <dbReference type="SAM" id="MobiDB-lite"/>
    </source>
</evidence>
<feature type="transmembrane region" description="Helical" evidence="9">
    <location>
        <begin position="155"/>
        <end position="176"/>
    </location>
</feature>
<comment type="similarity">
    <text evidence="2 7">Belongs to the major facilitator superfamily. Sugar transporter (TC 2.A.1.1) family.</text>
</comment>
<evidence type="ECO:0000256" key="2">
    <source>
        <dbReference type="ARBA" id="ARBA00010992"/>
    </source>
</evidence>
<feature type="region of interest" description="Disordered" evidence="8">
    <location>
        <begin position="1"/>
        <end position="23"/>
    </location>
</feature>
<organism evidence="11 12">
    <name type="scientific">Phialemonium atrogriseum</name>
    <dbReference type="NCBI Taxonomy" id="1093897"/>
    <lineage>
        <taxon>Eukaryota</taxon>
        <taxon>Fungi</taxon>
        <taxon>Dikarya</taxon>
        <taxon>Ascomycota</taxon>
        <taxon>Pezizomycotina</taxon>
        <taxon>Sordariomycetes</taxon>
        <taxon>Sordariomycetidae</taxon>
        <taxon>Cephalothecales</taxon>
        <taxon>Cephalothecaceae</taxon>
        <taxon>Phialemonium</taxon>
    </lineage>
</organism>
<dbReference type="Gene3D" id="1.20.1250.20">
    <property type="entry name" value="MFS general substrate transporter like domains"/>
    <property type="match status" value="1"/>
</dbReference>
<feature type="transmembrane region" description="Helical" evidence="9">
    <location>
        <begin position="373"/>
        <end position="392"/>
    </location>
</feature>
<comment type="subcellular location">
    <subcellularLocation>
        <location evidence="1">Membrane</location>
        <topology evidence="1">Multi-pass membrane protein</topology>
    </subcellularLocation>
</comment>
<feature type="domain" description="Major facilitator superfamily (MFS) profile" evidence="10">
    <location>
        <begin position="55"/>
        <end position="499"/>
    </location>
</feature>
<keyword evidence="6 9" id="KW-0472">Membrane</keyword>
<evidence type="ECO:0000256" key="9">
    <source>
        <dbReference type="SAM" id="Phobius"/>
    </source>
</evidence>
<gene>
    <name evidence="11" type="ORF">QBC33DRAFT_61813</name>
</gene>
<dbReference type="InterPro" id="IPR036259">
    <property type="entry name" value="MFS_trans_sf"/>
</dbReference>
<dbReference type="InterPro" id="IPR050360">
    <property type="entry name" value="MFS_Sugar_Transporters"/>
</dbReference>
<feature type="transmembrane region" description="Helical" evidence="9">
    <location>
        <begin position="476"/>
        <end position="495"/>
    </location>
</feature>
<feature type="transmembrane region" description="Helical" evidence="9">
    <location>
        <begin position="443"/>
        <end position="464"/>
    </location>
</feature>
<dbReference type="GO" id="GO:0016020">
    <property type="term" value="C:membrane"/>
    <property type="evidence" value="ECO:0007669"/>
    <property type="project" value="UniProtKB-SubCell"/>
</dbReference>
<evidence type="ECO:0000256" key="1">
    <source>
        <dbReference type="ARBA" id="ARBA00004141"/>
    </source>
</evidence>
<accession>A0AAJ0C0H2</accession>
<dbReference type="RefSeq" id="XP_060284116.1">
    <property type="nucleotide sequence ID" value="XM_060432704.1"/>
</dbReference>
<evidence type="ECO:0000313" key="11">
    <source>
        <dbReference type="EMBL" id="KAK1767903.1"/>
    </source>
</evidence>
<reference evidence="11" key="1">
    <citation type="submission" date="2023-06" db="EMBL/GenBank/DDBJ databases">
        <title>Genome-scale phylogeny and comparative genomics of the fungal order Sordariales.</title>
        <authorList>
            <consortium name="Lawrence Berkeley National Laboratory"/>
            <person name="Hensen N."/>
            <person name="Bonometti L."/>
            <person name="Westerberg I."/>
            <person name="Brannstrom I.O."/>
            <person name="Guillou S."/>
            <person name="Cros-Aarteil S."/>
            <person name="Calhoun S."/>
            <person name="Haridas S."/>
            <person name="Kuo A."/>
            <person name="Mondo S."/>
            <person name="Pangilinan J."/>
            <person name="Riley R."/>
            <person name="Labutti K."/>
            <person name="Andreopoulos B."/>
            <person name="Lipzen A."/>
            <person name="Chen C."/>
            <person name="Yanf M."/>
            <person name="Daum C."/>
            <person name="Ng V."/>
            <person name="Clum A."/>
            <person name="Steindorff A."/>
            <person name="Ohm R."/>
            <person name="Martin F."/>
            <person name="Silar P."/>
            <person name="Natvig D."/>
            <person name="Lalanne C."/>
            <person name="Gautier V."/>
            <person name="Ament-Velasquez S.L."/>
            <person name="Kruys A."/>
            <person name="Hutchinson M.I."/>
            <person name="Powell A.J."/>
            <person name="Barry K."/>
            <person name="Miller A.N."/>
            <person name="Grigoriev I.V."/>
            <person name="Debuchy R."/>
            <person name="Gladieux P."/>
            <person name="Thoren M.H."/>
            <person name="Johannesson H."/>
        </authorList>
    </citation>
    <scope>NUCLEOTIDE SEQUENCE</scope>
    <source>
        <strain evidence="11">8032-3</strain>
    </source>
</reference>
<evidence type="ECO:0000259" key="10">
    <source>
        <dbReference type="PROSITE" id="PS50850"/>
    </source>
</evidence>
<keyword evidence="5 9" id="KW-1133">Transmembrane helix</keyword>
<dbReference type="FunFam" id="1.20.1250.20:FF:000078">
    <property type="entry name" value="MFS maltose transporter, putative"/>
    <property type="match status" value="1"/>
</dbReference>
<evidence type="ECO:0000256" key="5">
    <source>
        <dbReference type="ARBA" id="ARBA00022989"/>
    </source>
</evidence>
<dbReference type="PANTHER" id="PTHR48022">
    <property type="entry name" value="PLASTIDIC GLUCOSE TRANSPORTER 4"/>
    <property type="match status" value="1"/>
</dbReference>
<feature type="transmembrane region" description="Helical" evidence="9">
    <location>
        <begin position="344"/>
        <end position="366"/>
    </location>
</feature>
<dbReference type="Proteomes" id="UP001244011">
    <property type="component" value="Unassembled WGS sequence"/>
</dbReference>
<keyword evidence="4 9" id="KW-0812">Transmembrane</keyword>
<dbReference type="GO" id="GO:0005351">
    <property type="term" value="F:carbohydrate:proton symporter activity"/>
    <property type="evidence" value="ECO:0007669"/>
    <property type="project" value="TreeGrafter"/>
</dbReference>
<sequence>MATSDAASADVKSTHESVDADSLQEEATKSLQYTEVEHSLTFWAAIKIHYPAVCWALFINLATVLKGMDGGIVGSLIGIEPFKEQYGYLYNGSYIVAAHWLSAFNYANKLGAIVGAFTAGFAYDRLGPRPMMAICSTGSVAFIFVQFFSSTPAQLFAGQLLNGCIIAFYPICASAYVGEVCPLALRGFAASMTNLAFVVGQFVASGILKGTNEMPNKLAYKIPIATQWALPAVMLIFIFFCPDPPFWLCKKKRYADAERSIRRLATASVDPSLKLAHVKETLRLEDSFKGDDAPNLFDCFRGPNLRRLIICVMAYDMQAFTGNILFIDYAVYFFELAGLDSSNAFSMNLGLTAIGFAGTCLSWWLLSYVGRRTAYLWGCLALMTLCFVIATLDFAPPRAATPATWAQCSLMLVCNFVYDVTIGPYCFVLLAEVSSARLRGMTIALATVSCHVVSIVCAVAIPYAMNEDQGDWRGKIGFLFAGLGALCAVYCYFCLPETKGRTFEELDIMFERRVSSRKFAGYEINGAVAAAREELR</sequence>
<feature type="transmembrane region" description="Helical" evidence="9">
    <location>
        <begin position="308"/>
        <end position="332"/>
    </location>
</feature>
<dbReference type="SUPFAM" id="SSF103473">
    <property type="entry name" value="MFS general substrate transporter"/>
    <property type="match status" value="1"/>
</dbReference>
<evidence type="ECO:0000256" key="6">
    <source>
        <dbReference type="ARBA" id="ARBA00023136"/>
    </source>
</evidence>
<dbReference type="PANTHER" id="PTHR48022:SF71">
    <property type="entry name" value="ALPHA-GLUCOSIDE TRANSPORTER, PUTATIVE (AFU_ORTHOLOGUE AFUA_4G02650)-RELATED"/>
    <property type="match status" value="1"/>
</dbReference>
<feature type="transmembrane region" description="Helical" evidence="9">
    <location>
        <begin position="188"/>
        <end position="208"/>
    </location>
</feature>
<name>A0AAJ0C0H2_9PEZI</name>
<evidence type="ECO:0000313" key="12">
    <source>
        <dbReference type="Proteomes" id="UP001244011"/>
    </source>
</evidence>
<dbReference type="EMBL" id="MU839007">
    <property type="protein sequence ID" value="KAK1767903.1"/>
    <property type="molecule type" value="Genomic_DNA"/>
</dbReference>
<evidence type="ECO:0000256" key="3">
    <source>
        <dbReference type="ARBA" id="ARBA00022448"/>
    </source>
</evidence>
<comment type="caution">
    <text evidence="11">The sequence shown here is derived from an EMBL/GenBank/DDBJ whole genome shotgun (WGS) entry which is preliminary data.</text>
</comment>
<dbReference type="NCBIfam" id="TIGR00879">
    <property type="entry name" value="SP"/>
    <property type="match status" value="1"/>
</dbReference>
<dbReference type="InterPro" id="IPR020846">
    <property type="entry name" value="MFS_dom"/>
</dbReference>
<dbReference type="GeneID" id="85315891"/>
<evidence type="ECO:0000256" key="7">
    <source>
        <dbReference type="RuleBase" id="RU003346"/>
    </source>
</evidence>
<dbReference type="InterPro" id="IPR003663">
    <property type="entry name" value="Sugar/inositol_transpt"/>
</dbReference>
<feature type="transmembrane region" description="Helical" evidence="9">
    <location>
        <begin position="404"/>
        <end position="431"/>
    </location>
</feature>
<dbReference type="AlphaFoldDB" id="A0AAJ0C0H2"/>
<proteinExistence type="inferred from homology"/>